<evidence type="ECO:0000256" key="3">
    <source>
        <dbReference type="ARBA" id="ARBA00001974"/>
    </source>
</evidence>
<keyword evidence="17" id="KW-0314">Glutamate biosynthesis</keyword>
<dbReference type="GO" id="GO:0097054">
    <property type="term" value="P:L-glutamate biosynthetic process"/>
    <property type="evidence" value="ECO:0007669"/>
    <property type="project" value="UniProtKB-UniPathway"/>
</dbReference>
<keyword evidence="13" id="KW-0315">Glutamine amidotransferase</keyword>
<feature type="compositionally biased region" description="Acidic residues" evidence="21">
    <location>
        <begin position="1648"/>
        <end position="1720"/>
    </location>
</feature>
<keyword evidence="8" id="KW-0028">Amino-acid biosynthesis</keyword>
<dbReference type="InterPro" id="IPR006005">
    <property type="entry name" value="Glut_synth_ssu1"/>
</dbReference>
<keyword evidence="12" id="KW-0274">FAD</keyword>
<dbReference type="RefSeq" id="XP_008816934.1">
    <property type="nucleotide sequence ID" value="XM_008818712.1"/>
</dbReference>
<evidence type="ECO:0000256" key="6">
    <source>
        <dbReference type="ARBA" id="ARBA00004944"/>
    </source>
</evidence>
<feature type="compositionally biased region" description="Basic and acidic residues" evidence="21">
    <location>
        <begin position="1767"/>
        <end position="1777"/>
    </location>
</feature>
<dbReference type="SUPFAM" id="SSF51395">
    <property type="entry name" value="FMN-linked oxidoreductases"/>
    <property type="match status" value="1"/>
</dbReference>
<dbReference type="Gene3D" id="3.20.20.70">
    <property type="entry name" value="Aldolase class I"/>
    <property type="match status" value="2"/>
</dbReference>
<dbReference type="FunFam" id="3.20.20.70:FF:000017">
    <property type="entry name" value="Glutamate synthase [NADH], amyloplastic"/>
    <property type="match status" value="1"/>
</dbReference>
<dbReference type="InterPro" id="IPR002932">
    <property type="entry name" value="Glu_synthdom"/>
</dbReference>
<keyword evidence="18" id="KW-0003">3Fe-4S</keyword>
<dbReference type="GO" id="GO:0016040">
    <property type="term" value="F:glutamate synthase (NADH) activity"/>
    <property type="evidence" value="ECO:0007669"/>
    <property type="project" value="UniProtKB-EC"/>
</dbReference>
<organism evidence="23 24">
    <name type="scientific">Plasmodium inui San Antonio 1</name>
    <dbReference type="NCBI Taxonomy" id="1237626"/>
    <lineage>
        <taxon>Eukaryota</taxon>
        <taxon>Sar</taxon>
        <taxon>Alveolata</taxon>
        <taxon>Apicomplexa</taxon>
        <taxon>Aconoidasida</taxon>
        <taxon>Haemosporida</taxon>
        <taxon>Plasmodiidae</taxon>
        <taxon>Plasmodium</taxon>
        <taxon>Plasmodium (Plasmodium)</taxon>
    </lineage>
</organism>
<comment type="catalytic activity">
    <reaction evidence="20">
        <text>2 L-glutamate + NAD(+) = L-glutamine + 2-oxoglutarate + NADH + H(+)</text>
        <dbReference type="Rhea" id="RHEA:13753"/>
        <dbReference type="ChEBI" id="CHEBI:15378"/>
        <dbReference type="ChEBI" id="CHEBI:16810"/>
        <dbReference type="ChEBI" id="CHEBI:29985"/>
        <dbReference type="ChEBI" id="CHEBI:57540"/>
        <dbReference type="ChEBI" id="CHEBI:57945"/>
        <dbReference type="ChEBI" id="CHEBI:58359"/>
        <dbReference type="EC" id="1.4.1.14"/>
    </reaction>
</comment>
<feature type="region of interest" description="Disordered" evidence="21">
    <location>
        <begin position="2342"/>
        <end position="2367"/>
    </location>
</feature>
<feature type="region of interest" description="Disordered" evidence="21">
    <location>
        <begin position="440"/>
        <end position="471"/>
    </location>
</feature>
<dbReference type="GO" id="GO:0051538">
    <property type="term" value="F:3 iron, 4 sulfur cluster binding"/>
    <property type="evidence" value="ECO:0007669"/>
    <property type="project" value="UniProtKB-KW"/>
</dbReference>
<evidence type="ECO:0000256" key="9">
    <source>
        <dbReference type="ARBA" id="ARBA00022630"/>
    </source>
</evidence>
<dbReference type="SUPFAM" id="SSF46548">
    <property type="entry name" value="alpha-helical ferredoxin"/>
    <property type="match status" value="1"/>
</dbReference>
<dbReference type="InterPro" id="IPR028261">
    <property type="entry name" value="DPD_II"/>
</dbReference>
<dbReference type="PANTHER" id="PTHR43100">
    <property type="entry name" value="GLUTAMATE SYNTHASE [NADPH] SMALL CHAIN"/>
    <property type="match status" value="1"/>
</dbReference>
<dbReference type="Gene3D" id="3.40.50.720">
    <property type="entry name" value="NAD(P)-binding Rossmann-like Domain"/>
    <property type="match status" value="1"/>
</dbReference>
<evidence type="ECO:0000256" key="11">
    <source>
        <dbReference type="ARBA" id="ARBA00022723"/>
    </source>
</evidence>
<keyword evidence="16" id="KW-0411">Iron-sulfur</keyword>
<dbReference type="OrthoDB" id="4327079at2759"/>
<feature type="compositionally biased region" description="Basic and acidic residues" evidence="21">
    <location>
        <begin position="1239"/>
        <end position="1249"/>
    </location>
</feature>
<feature type="region of interest" description="Disordered" evidence="21">
    <location>
        <begin position="1229"/>
        <end position="1259"/>
    </location>
</feature>
<keyword evidence="24" id="KW-1185">Reference proteome</keyword>
<dbReference type="SUPFAM" id="SSF56235">
    <property type="entry name" value="N-terminal nucleophile aminohydrolases (Ntn hydrolases)"/>
    <property type="match status" value="2"/>
</dbReference>
<evidence type="ECO:0000256" key="13">
    <source>
        <dbReference type="ARBA" id="ARBA00022962"/>
    </source>
</evidence>
<dbReference type="FunFam" id="1.10.1060.10:FF:000011">
    <property type="entry name" value="NAD(P)H-dependent glutamate synthase, putative"/>
    <property type="match status" value="1"/>
</dbReference>
<sequence length="3092" mass="347358">MREERKDEVDVESINEPSCDTPELTSEYGNRTNKTEKTKETKKLKNTEMMKRTKKRKAKQAEHGLYDSRNEKDACGVGVVADINGKSSRSVIQKAMQILLRLSHRGGVQSNNGDGAGILVGMPHDYFQMLSDTCQLPFLLPEKGDYAVAQIFLPHNEERRLFLYHEIEQEVYKNGLVVLGWRSPIPVRSDVISAAVKKSEPFIAQMFVCKRSVFKNYDDFNIYPFSDIDFTDDSHLNLSSLPDDIELLAFFIRKKLVRHNDMYFCSFSSRTIVYKGLLTPSQIYLYFEDLLSEQFTTYLAMVHVRFSTNTSPTWYAAHPFRRICHNGEINTISVNSILFQERMELAKAPDSFKSVSIKDLRPINEENYVIYDNDDEIIEKRDTFEDIMLTKNRLKKKSRRRLLLRLKRDFTYNSSAIHYKIKREYMNSDINSNSEFLSNVNEVSGSSSDDSEDLFDKDDNGSSSRRVKEKNAISHMCRSDKTFGHAVKRQLKYGESRKTKGAISYPSDSSLFDNAIDFLTMAGREIEHAIMMLMPRAYQKDPNITPLERAFYEYHTCMMEPWDGPALIIFTDGNKVGASLDRNGLRPARYSITNYGLFVLSSETGVVDLAYDKITHKGCVYPGKVVLIDFKEKKFLRHEEVLSKFMKEKPYKKWLDHYSIHLDHIIKPASNMENIRMNAYKYGAILNKESFYECKDADQFDDMDDPYDESLIKKLKAFGYTYDAFNMIISPMVKHAADGLGAMGNDTAFPFLSYLRRNLLYYFQQTFAQVTNPAIDPIREENIMSLMSTLGKEGDILHSTYTNCQRIFINGPILNDALYNMLLQLPDFPHIIIDMTVDLSKLEALMSGQSADEVKFDVVKSVSAPKRSYHADGSSNYTFKLDDCKTKHSKEDFSKMKIKNNIISKYLIKFIDRVNTKVENAVRRGSQLIVLSHTNINEKRVPIFSILIVGALHKYLLSKNLRTKCSLIVKAGDCFEIHHLAVLLSFGADCIYPFILYESLRFIRYEDNEVRLSNQQMISNYRHAANYGILKIMSKNGISTLPSYKGCGLMQPLGISDEILKKCFINVCDSIIGGVTFEFVEKEILKMFYNAYPKRIVTLNVKDATEELDDYGEYHFRSIGNTQIHMNHPETINLLQKATRTGNTDTYKKYSELQNELINHCEIRGQLEINYKKCPSYNKKKRKNEPINIQLVESVNKILLRFCTGAMSFGSLSEEAHITVATAMNNMGLKSNTGEGGEAEDRIRRESAEAKGPSEANTNSAVKQIASARFGVTAYSLVNAQELQIKVAQGSKPGEGGELPGYKVSAKIASVRRSTPGVGLISPPPHHDMYSIEDVGQLVYDLKNINKEAKISVKLVSKLGIGVITSGVVKGNCEQILISGMSGGTGASKWTSIKHAGLPWEIGLAEAHQTLCKSKLRKRVILQIDGQLKTGRDVILGALLGAESFSFSTQPLIALGCIMMRKCHLNICPVGICTQDPELRKKFAGKPEHIINFFFMLAEEVREYLASMGFRKFSQIIGRSDLLKKKDHLKYDEKRKLLDFSKLLFPGWKYYAEEEMKDDVKKRYNKNGNEKKRHVGGNSLYSGSKYNAGGSLTPRVNNALDKMRRKQVLINEKYNTVQKYDVVRRADEGGEHTDGMNHAGETCSSVGEYDEEEAADDAEDEKEDGEDDEEDEEEEEDDDDEGEEEEDDEGEEEEDDEGEDDEENDEGEDDEENDEEEEVENNPNDPEQLDDANELNGHHPRSVQGDQGKREKAKRRQKPLCEEDDLNKEYSKGESSKHSLSVNGRSAKNAMVCTTKMMRKKMNDKRMNGKKMHLKKKEPKPMAIFCCETQNHKLSDIIDRELIRRSKIALLNCTPVNINMPIKNTDRAVGAMLSYHIIQKYGEPGLPMDTIKVKFRGTGGLSFGVFLTSGVNFELEGDANDFVGKGLSGGIISVHFPRTSLFINECQKNMIAGNSVLYGATKGRAFFAGRAGERFAVRNSGAIAVVEGVGCHGCEYMTKGIVVVLGEIGCNFAAGMSGGIAYVLDINKKNVNHQMVDLKVCKTMDEKMTLEKLLHEHYERTNSYTAKVLLQNFDENLQRFTKIIPRDIKRVLTEACIEFVKTGNEEAAAILDDWASLLKNVDQPENMYKKAMQFFTTISDDISGLPKTLALRNVDGLIIYDILQDNHSRKLLTVKNYTPQLNSTQGSEQLQGQVKKKKIFDFEGFIHNLEICRKNNRKWRRLAEIPFKCNAFNDFKNIFPKRLDEKSKEMIKKYILNEKYLLDLHLKSLNSNSFIDSLIDREEGDDYMNVSQKQISPNVYTLKSFLYANGKGEGSVKDNHHAVRSPDLGVFRGTSTASARSFTGASVSSVEPSEGKPGSTSTPVIAPLNGSIHGLGSRPTGDTMTTACATPCTTTCATATSSPSKDTRPPVTKLNITNKQGSYEGKATESVIPSISQAKPFLAVNPNKVTGFKEYERLSHPLKDISSRVLDYSEIIVPINAKSKLHNQLLKTQASRCIDCGTPTCHYPNSSGGGCPLGNRIFDWNNLIYENEWKKALERLLDTNNFPEITGRVCPAPCEDACVLSINEKPVSIKFIELSIIEFGFLKKWIQPIIPHTRTGKKVAIVGSGPAGLTAAQQLNKAGHEVTIFEKDEYFGGLLMNGIPSVRLDKKIVERRLAIMRKEGIIMRNNINVGTDITLSELAKNFDAVLLSTGYKVPRKLDIPGSNLNNIYFAMDFLTTCQKSLLKSDLTDDNYIDVSERHVIILGGGKTAVDCISLAIRMGAASVLQFTRQDLPPVTSTEYSWPGVKNIFKVDYSHDEAIIIQGRDPREFCVRSLEFIPSSKDPKRVSGIRAIKVKLRKVPNGGGEVDKQTLLRTPSTKSTKWAKSIAVTDVTAVTASTSNTTANMPYSNGVLSKLESKKHQTKFAKAKGQKNASKCGTGQASGAATSSASVTATSSGTSSAATNSHSSSTGITNDIIQNYQTTKEHKEYVDIPFTERTYKADVVILALGFSKTDDSVWENDSIKIELDNYNCIKTKIRTYQTNYKKIFACGDCRVGPSTVVQAIADGRDVAAKIDEFLMNSESILPSCNTYYYYPPNYKSAPFGSAHWG</sequence>
<dbReference type="Pfam" id="PF00310">
    <property type="entry name" value="GATase_2"/>
    <property type="match status" value="2"/>
</dbReference>
<dbReference type="GeneID" id="20038394"/>
<evidence type="ECO:0000256" key="15">
    <source>
        <dbReference type="ARBA" id="ARBA00023004"/>
    </source>
</evidence>
<dbReference type="InterPro" id="IPR009051">
    <property type="entry name" value="Helical_ferredxn"/>
</dbReference>
<dbReference type="CDD" id="cd02808">
    <property type="entry name" value="GltS_FMN"/>
    <property type="match status" value="1"/>
</dbReference>
<evidence type="ECO:0000256" key="2">
    <source>
        <dbReference type="ARBA" id="ARBA00001927"/>
    </source>
</evidence>
<feature type="compositionally biased region" description="Basic and acidic residues" evidence="21">
    <location>
        <begin position="33"/>
        <end position="51"/>
    </location>
</feature>
<dbReference type="InterPro" id="IPR051394">
    <property type="entry name" value="Glutamate_Synthase"/>
</dbReference>
<comment type="pathway">
    <text evidence="5">Nitrogen metabolism.</text>
</comment>
<dbReference type="UniPathway" id="UPA00045"/>
<feature type="domain" description="Glutamine amidotransferase type-2" evidence="22">
    <location>
        <begin position="75"/>
        <end position="631"/>
    </location>
</feature>
<keyword evidence="11" id="KW-0479">Metal-binding</keyword>
<dbReference type="InterPro" id="IPR036188">
    <property type="entry name" value="FAD/NAD-bd_sf"/>
</dbReference>
<reference evidence="23 24" key="1">
    <citation type="submission" date="2013-02" db="EMBL/GenBank/DDBJ databases">
        <title>The Genome Sequence of Plasmodium inui San Antonio 1.</title>
        <authorList>
            <consortium name="The Broad Institute Genome Sequencing Platform"/>
            <consortium name="The Broad Institute Genome Sequencing Center for Infectious Disease"/>
            <person name="Neafsey D."/>
            <person name="Cheeseman I."/>
            <person name="Volkman S."/>
            <person name="Adams J."/>
            <person name="Walker B."/>
            <person name="Young S.K."/>
            <person name="Zeng Q."/>
            <person name="Gargeya S."/>
            <person name="Fitzgerald M."/>
            <person name="Haas B."/>
            <person name="Abouelleil A."/>
            <person name="Alvarado L."/>
            <person name="Arachchi H.M."/>
            <person name="Berlin A.M."/>
            <person name="Chapman S.B."/>
            <person name="Dewar J."/>
            <person name="Goldberg J."/>
            <person name="Griggs A."/>
            <person name="Gujja S."/>
            <person name="Hansen M."/>
            <person name="Howarth C."/>
            <person name="Imamovic A."/>
            <person name="Larimer J."/>
            <person name="McCowan C."/>
            <person name="Murphy C."/>
            <person name="Neiman D."/>
            <person name="Pearson M."/>
            <person name="Priest M."/>
            <person name="Roberts A."/>
            <person name="Saif S."/>
            <person name="Shea T."/>
            <person name="Sisk P."/>
            <person name="Sykes S."/>
            <person name="Wortman J."/>
            <person name="Nusbaum C."/>
            <person name="Birren B."/>
        </authorList>
    </citation>
    <scope>NUCLEOTIDE SEQUENCE [LARGE SCALE GENOMIC DNA]</scope>
    <source>
        <strain evidence="23 24">San Antonio 1</strain>
    </source>
</reference>
<protein>
    <recommendedName>
        <fullName evidence="19">glutamate synthase (NADH)</fullName>
        <ecNumber evidence="19">1.4.1.14</ecNumber>
    </recommendedName>
</protein>
<dbReference type="InterPro" id="IPR013785">
    <property type="entry name" value="Aldolase_TIM"/>
</dbReference>
<dbReference type="Pfam" id="PF14691">
    <property type="entry name" value="Fer4_20"/>
    <property type="match status" value="1"/>
</dbReference>
<dbReference type="Pfam" id="PF04898">
    <property type="entry name" value="Glu_syn_central"/>
    <property type="match status" value="2"/>
</dbReference>
<dbReference type="Pfam" id="PF01493">
    <property type="entry name" value="GXGXG"/>
    <property type="match status" value="1"/>
</dbReference>
<evidence type="ECO:0000256" key="17">
    <source>
        <dbReference type="ARBA" id="ARBA00023164"/>
    </source>
</evidence>
<dbReference type="CDD" id="cd00713">
    <property type="entry name" value="GltS"/>
    <property type="match status" value="1"/>
</dbReference>
<keyword evidence="10" id="KW-0288">FMN</keyword>
<dbReference type="InterPro" id="IPR017932">
    <property type="entry name" value="GATase_2_dom"/>
</dbReference>
<evidence type="ECO:0000256" key="12">
    <source>
        <dbReference type="ARBA" id="ARBA00022827"/>
    </source>
</evidence>
<evidence type="ECO:0000256" key="14">
    <source>
        <dbReference type="ARBA" id="ARBA00023002"/>
    </source>
</evidence>
<dbReference type="Gene3D" id="1.10.1060.10">
    <property type="entry name" value="Alpha-helical ferredoxin"/>
    <property type="match status" value="1"/>
</dbReference>
<dbReference type="EMBL" id="KI965471">
    <property type="protein sequence ID" value="EUD66486.1"/>
    <property type="molecule type" value="Genomic_DNA"/>
</dbReference>
<feature type="region of interest" description="Disordered" evidence="21">
    <location>
        <begin position="1565"/>
        <end position="1593"/>
    </location>
</feature>
<dbReference type="SUPFAM" id="SSF51971">
    <property type="entry name" value="Nucleotide-binding domain"/>
    <property type="match status" value="1"/>
</dbReference>
<evidence type="ECO:0000256" key="21">
    <source>
        <dbReference type="SAM" id="MobiDB-lite"/>
    </source>
</evidence>
<feature type="region of interest" description="Disordered" evidence="21">
    <location>
        <begin position="2934"/>
        <end position="2953"/>
    </location>
</feature>
<evidence type="ECO:0000256" key="5">
    <source>
        <dbReference type="ARBA" id="ARBA00004909"/>
    </source>
</evidence>
<dbReference type="SUPFAM" id="SSF51905">
    <property type="entry name" value="FAD/NAD(P)-binding domain"/>
    <property type="match status" value="1"/>
</dbReference>
<dbReference type="CDD" id="cd00982">
    <property type="entry name" value="gltB_C"/>
    <property type="match status" value="1"/>
</dbReference>
<dbReference type="InterPro" id="IPR023753">
    <property type="entry name" value="FAD/NAD-binding_dom"/>
</dbReference>
<evidence type="ECO:0000313" key="24">
    <source>
        <dbReference type="Proteomes" id="UP000030640"/>
    </source>
</evidence>
<dbReference type="GO" id="GO:0046872">
    <property type="term" value="F:metal ion binding"/>
    <property type="evidence" value="ECO:0007669"/>
    <property type="project" value="UniProtKB-KW"/>
</dbReference>
<dbReference type="InterPro" id="IPR002489">
    <property type="entry name" value="Glu_synth_asu_C"/>
</dbReference>
<keyword evidence="9" id="KW-0285">Flavoprotein</keyword>
<evidence type="ECO:0000256" key="1">
    <source>
        <dbReference type="ARBA" id="ARBA00001917"/>
    </source>
</evidence>
<dbReference type="NCBIfam" id="TIGR01317">
    <property type="entry name" value="GOGAT_sm_gam"/>
    <property type="match status" value="1"/>
</dbReference>
<dbReference type="Pfam" id="PF07992">
    <property type="entry name" value="Pyr_redox_2"/>
    <property type="match status" value="2"/>
</dbReference>
<evidence type="ECO:0000256" key="7">
    <source>
        <dbReference type="ARBA" id="ARBA00009716"/>
    </source>
</evidence>
<dbReference type="PROSITE" id="PS51278">
    <property type="entry name" value="GATASE_TYPE_2"/>
    <property type="match status" value="1"/>
</dbReference>
<evidence type="ECO:0000256" key="19">
    <source>
        <dbReference type="ARBA" id="ARBA00024383"/>
    </source>
</evidence>
<comment type="pathway">
    <text evidence="4">Energy metabolism; nitrogen metabolism.</text>
</comment>
<dbReference type="PANTHER" id="PTHR43100:SF1">
    <property type="entry name" value="GLUTAMATE SYNTHASE [NADPH] SMALL CHAIN"/>
    <property type="match status" value="1"/>
</dbReference>
<dbReference type="Proteomes" id="UP000030640">
    <property type="component" value="Unassembled WGS sequence"/>
</dbReference>
<comment type="cofactor">
    <cofactor evidence="3">
        <name>FAD</name>
        <dbReference type="ChEBI" id="CHEBI:57692"/>
    </cofactor>
</comment>
<evidence type="ECO:0000256" key="10">
    <source>
        <dbReference type="ARBA" id="ARBA00022643"/>
    </source>
</evidence>
<keyword evidence="15" id="KW-0408">Iron</keyword>
<dbReference type="Pfam" id="PF01645">
    <property type="entry name" value="Glu_synthase"/>
    <property type="match status" value="1"/>
</dbReference>
<dbReference type="UniPathway" id="UPA00634">
    <property type="reaction ID" value="UER00690"/>
</dbReference>
<dbReference type="FunFam" id="2.160.20.60:FF:000004">
    <property type="entry name" value="NAD(P)H-dependent glutamate synthase, putative"/>
    <property type="match status" value="1"/>
</dbReference>
<feature type="compositionally biased region" description="Low complexity" evidence="21">
    <location>
        <begin position="2395"/>
        <end position="2404"/>
    </location>
</feature>
<feature type="region of interest" description="Disordered" evidence="21">
    <location>
        <begin position="1"/>
        <end position="64"/>
    </location>
</feature>
<dbReference type="Gene3D" id="3.60.20.10">
    <property type="entry name" value="Glutamine Phosphoribosylpyrophosphate, subunit 1, domain 1"/>
    <property type="match status" value="2"/>
</dbReference>
<evidence type="ECO:0000313" key="23">
    <source>
        <dbReference type="EMBL" id="EUD66486.1"/>
    </source>
</evidence>
<evidence type="ECO:0000256" key="4">
    <source>
        <dbReference type="ARBA" id="ARBA00004802"/>
    </source>
</evidence>
<evidence type="ECO:0000256" key="8">
    <source>
        <dbReference type="ARBA" id="ARBA00022605"/>
    </source>
</evidence>
<feature type="region of interest" description="Disordered" evidence="21">
    <location>
        <begin position="2395"/>
        <end position="2416"/>
    </location>
</feature>
<dbReference type="Gene3D" id="3.50.50.60">
    <property type="entry name" value="FAD/NAD(P)-binding domain"/>
    <property type="match status" value="2"/>
</dbReference>
<dbReference type="InterPro" id="IPR036485">
    <property type="entry name" value="Glu_synth_asu_C_sf"/>
</dbReference>
<gene>
    <name evidence="23" type="ORF">C922_03120</name>
</gene>
<comment type="cofactor">
    <cofactor evidence="2">
        <name>[3Fe-4S] cluster</name>
        <dbReference type="ChEBI" id="CHEBI:21137"/>
    </cofactor>
</comment>
<comment type="cofactor">
    <cofactor evidence="1">
        <name>FMN</name>
        <dbReference type="ChEBI" id="CHEBI:58210"/>
    </cofactor>
</comment>
<accession>W7AMD7</accession>
<comment type="similarity">
    <text evidence="7">Belongs to the glutamate synthase family.</text>
</comment>
<feature type="compositionally biased region" description="Polar residues" evidence="21">
    <location>
        <begin position="2342"/>
        <end position="2351"/>
    </location>
</feature>
<dbReference type="EC" id="1.4.1.14" evidence="19"/>
<dbReference type="PRINTS" id="PR00419">
    <property type="entry name" value="ADXRDTASE"/>
</dbReference>
<dbReference type="GO" id="GO:0016639">
    <property type="term" value="F:oxidoreductase activity, acting on the CH-NH2 group of donors, NAD or NADP as acceptor"/>
    <property type="evidence" value="ECO:0007669"/>
    <property type="project" value="InterPro"/>
</dbReference>
<evidence type="ECO:0000259" key="22">
    <source>
        <dbReference type="PROSITE" id="PS51278"/>
    </source>
</evidence>
<name>W7AMD7_9APIC</name>
<evidence type="ECO:0000256" key="18">
    <source>
        <dbReference type="ARBA" id="ARBA00023291"/>
    </source>
</evidence>
<proteinExistence type="inferred from homology"/>
<dbReference type="VEuPathDB" id="PlasmoDB:C922_03120"/>
<evidence type="ECO:0000256" key="20">
    <source>
        <dbReference type="ARBA" id="ARBA00048867"/>
    </source>
</evidence>
<dbReference type="Gene3D" id="2.160.20.60">
    <property type="entry name" value="Glutamate synthase, alpha subunit, C-terminal domain"/>
    <property type="match status" value="1"/>
</dbReference>
<comment type="pathway">
    <text evidence="6">Amino-acid biosynthesis; L-glutamate biosynthesis via GLT pathway; L-glutamate from 2-oxoglutarate and L-glutamine (NAD(+) route): step 1/1.</text>
</comment>
<feature type="compositionally biased region" description="Polar residues" evidence="21">
    <location>
        <begin position="15"/>
        <end position="31"/>
    </location>
</feature>
<feature type="region of interest" description="Disordered" evidence="21">
    <location>
        <begin position="1628"/>
        <end position="1788"/>
    </location>
</feature>
<dbReference type="InterPro" id="IPR029055">
    <property type="entry name" value="Ntn_hydrolases_N"/>
</dbReference>
<dbReference type="SUPFAM" id="SSF69336">
    <property type="entry name" value="Alpha subunit of glutamate synthase, C-terminal domain"/>
    <property type="match status" value="1"/>
</dbReference>
<evidence type="ECO:0000256" key="16">
    <source>
        <dbReference type="ARBA" id="ARBA00023014"/>
    </source>
</evidence>
<keyword evidence="14" id="KW-0560">Oxidoreductase</keyword>
<dbReference type="InterPro" id="IPR006982">
    <property type="entry name" value="Glu_synth_centr_N"/>
</dbReference>